<dbReference type="Gene3D" id="3.20.20.190">
    <property type="entry name" value="Phosphatidylinositol (PI) phosphodiesterase"/>
    <property type="match status" value="1"/>
</dbReference>
<dbReference type="SMART" id="SM00148">
    <property type="entry name" value="PLCXc"/>
    <property type="match status" value="1"/>
</dbReference>
<accession>A0AAY4DE61</accession>
<proteinExistence type="predicted"/>
<dbReference type="Proteomes" id="UP000694580">
    <property type="component" value="Chromosome 20"/>
</dbReference>
<dbReference type="PROSITE" id="PS50007">
    <property type="entry name" value="PIPLC_X_DOMAIN"/>
    <property type="match status" value="1"/>
</dbReference>
<feature type="domain" description="Phosphatidylinositol-specific phospholipase C X" evidence="1">
    <location>
        <begin position="89"/>
        <end position="226"/>
    </location>
</feature>
<reference evidence="2" key="3">
    <citation type="submission" date="2025-09" db="UniProtKB">
        <authorList>
            <consortium name="Ensembl"/>
        </authorList>
    </citation>
    <scope>IDENTIFICATION</scope>
</reference>
<dbReference type="InterPro" id="IPR051057">
    <property type="entry name" value="PI-PLC_domain"/>
</dbReference>
<dbReference type="InterPro" id="IPR017946">
    <property type="entry name" value="PLC-like_Pdiesterase_TIM-brl"/>
</dbReference>
<reference evidence="2 3" key="1">
    <citation type="submission" date="2020-06" db="EMBL/GenBank/DDBJ databases">
        <authorList>
            <consortium name="Wellcome Sanger Institute Data Sharing"/>
        </authorList>
    </citation>
    <scope>NUCLEOTIDE SEQUENCE [LARGE SCALE GENOMIC DNA]</scope>
</reference>
<evidence type="ECO:0000313" key="2">
    <source>
        <dbReference type="Ensembl" id="ENSDCDP00010042516.1"/>
    </source>
</evidence>
<gene>
    <name evidence="2" type="primary">si:dkey-266f7.9</name>
</gene>
<dbReference type="Pfam" id="PF00388">
    <property type="entry name" value="PI-PLC-X"/>
    <property type="match status" value="1"/>
</dbReference>
<dbReference type="InterPro" id="IPR000909">
    <property type="entry name" value="PLipase_C_PInositol-sp_X_dom"/>
</dbReference>
<sequence>MSCSGALVEANILREKTPGCDISPNGVTWSNMFPFSSQRAADMDLKLAMVEMVLLGLIGLSREAIQRPDYDDTATPEFLNPSWMAHLPDNRSISEVTMPGTHNTMALYGSPLAECQSWTLSLQLQAGVRFLDIRVRYKNNNLTIHHGISYQYAHFGDVLQGVANFLQQHPSEMVLMRLREELSETGDIYHAVVRYIHQYASWDMLWHSRRVPTVGEARGKLIILQDFPGPALGMYYRSLDIADDWKVPSLDHAAEKWTKVYSHLEKATKGDKTLVFLTYTSGASIQAWPYALARRINPLLYDYLTARAGQTRRLGIITSDYPAAPLLNATIHFNYGGSTTPTPSTPVTHL</sequence>
<protein>
    <recommendedName>
        <fullName evidence="1">Phosphatidylinositol-specific phospholipase C X domain-containing protein</fullName>
    </recommendedName>
</protein>
<dbReference type="Ensembl" id="ENSDCDT00010052553.1">
    <property type="protein sequence ID" value="ENSDCDP00010042516.1"/>
    <property type="gene ID" value="ENSDCDG00010026757.1"/>
</dbReference>
<keyword evidence="3" id="KW-1185">Reference proteome</keyword>
<dbReference type="AlphaFoldDB" id="A0AAY4DE61"/>
<dbReference type="CDD" id="cd08586">
    <property type="entry name" value="PI-PLCc_BcPLC_like"/>
    <property type="match status" value="1"/>
</dbReference>
<dbReference type="PANTHER" id="PTHR13593:SF113">
    <property type="entry name" value="SI:DKEY-266F7.9"/>
    <property type="match status" value="1"/>
</dbReference>
<reference evidence="2" key="2">
    <citation type="submission" date="2025-08" db="UniProtKB">
        <authorList>
            <consortium name="Ensembl"/>
        </authorList>
    </citation>
    <scope>IDENTIFICATION</scope>
</reference>
<dbReference type="SUPFAM" id="SSF51695">
    <property type="entry name" value="PLC-like phosphodiesterases"/>
    <property type="match status" value="1"/>
</dbReference>
<dbReference type="GO" id="GO:0006629">
    <property type="term" value="P:lipid metabolic process"/>
    <property type="evidence" value="ECO:0007669"/>
    <property type="project" value="InterPro"/>
</dbReference>
<evidence type="ECO:0000313" key="3">
    <source>
        <dbReference type="Proteomes" id="UP000694580"/>
    </source>
</evidence>
<dbReference type="GeneTree" id="ENSGT00390000010118"/>
<dbReference type="PANTHER" id="PTHR13593">
    <property type="match status" value="1"/>
</dbReference>
<name>A0AAY4DE61_9TELE</name>
<evidence type="ECO:0000259" key="1">
    <source>
        <dbReference type="SMART" id="SM00148"/>
    </source>
</evidence>
<dbReference type="GO" id="GO:0008081">
    <property type="term" value="F:phosphoric diester hydrolase activity"/>
    <property type="evidence" value="ECO:0007669"/>
    <property type="project" value="InterPro"/>
</dbReference>
<organism evidence="2 3">
    <name type="scientific">Denticeps clupeoides</name>
    <name type="common">denticle herring</name>
    <dbReference type="NCBI Taxonomy" id="299321"/>
    <lineage>
        <taxon>Eukaryota</taxon>
        <taxon>Metazoa</taxon>
        <taxon>Chordata</taxon>
        <taxon>Craniata</taxon>
        <taxon>Vertebrata</taxon>
        <taxon>Euteleostomi</taxon>
        <taxon>Actinopterygii</taxon>
        <taxon>Neopterygii</taxon>
        <taxon>Teleostei</taxon>
        <taxon>Clupei</taxon>
        <taxon>Clupeiformes</taxon>
        <taxon>Denticipitoidei</taxon>
        <taxon>Denticipitidae</taxon>
        <taxon>Denticeps</taxon>
    </lineage>
</organism>